<feature type="transmembrane region" description="Helical" evidence="1">
    <location>
        <begin position="12"/>
        <end position="36"/>
    </location>
</feature>
<evidence type="ECO:0000256" key="1">
    <source>
        <dbReference type="SAM" id="Phobius"/>
    </source>
</evidence>
<evidence type="ECO:0000313" key="3">
    <source>
        <dbReference type="Proteomes" id="UP001597478"/>
    </source>
</evidence>
<reference evidence="3" key="1">
    <citation type="journal article" date="2019" name="Int. J. Syst. Evol. Microbiol.">
        <title>The Global Catalogue of Microorganisms (GCM) 10K type strain sequencing project: providing services to taxonomists for standard genome sequencing and annotation.</title>
        <authorList>
            <consortium name="The Broad Institute Genomics Platform"/>
            <consortium name="The Broad Institute Genome Sequencing Center for Infectious Disease"/>
            <person name="Wu L."/>
            <person name="Ma J."/>
        </authorList>
    </citation>
    <scope>NUCLEOTIDE SEQUENCE [LARGE SCALE GENOMIC DNA]</scope>
    <source>
        <strain evidence="3">IBRC-M 10906</strain>
    </source>
</reference>
<keyword evidence="1" id="KW-0812">Transmembrane</keyword>
<dbReference type="Proteomes" id="UP001597478">
    <property type="component" value="Unassembled WGS sequence"/>
</dbReference>
<keyword evidence="1" id="KW-0472">Membrane</keyword>
<protein>
    <submittedName>
        <fullName evidence="2">DUF998 domain-containing protein</fullName>
    </submittedName>
</protein>
<gene>
    <name evidence="2" type="ORF">ACFS2C_15135</name>
</gene>
<feature type="transmembrane region" description="Helical" evidence="1">
    <location>
        <begin position="84"/>
        <end position="105"/>
    </location>
</feature>
<keyword evidence="3" id="KW-1185">Reference proteome</keyword>
<comment type="caution">
    <text evidence="2">The sequence shown here is derived from an EMBL/GenBank/DDBJ whole genome shotgun (WGS) entry which is preliminary data.</text>
</comment>
<feature type="transmembrane region" description="Helical" evidence="1">
    <location>
        <begin position="56"/>
        <end position="77"/>
    </location>
</feature>
<dbReference type="EMBL" id="JBHUOF010000021">
    <property type="protein sequence ID" value="MFD2800727.1"/>
    <property type="molecule type" value="Genomic_DNA"/>
</dbReference>
<dbReference type="RefSeq" id="WP_377390442.1">
    <property type="nucleotide sequence ID" value="NZ_JBHSAN010000024.1"/>
</dbReference>
<organism evidence="2 3">
    <name type="scientific">Prauserella oleivorans</name>
    <dbReference type="NCBI Taxonomy" id="1478153"/>
    <lineage>
        <taxon>Bacteria</taxon>
        <taxon>Bacillati</taxon>
        <taxon>Actinomycetota</taxon>
        <taxon>Actinomycetes</taxon>
        <taxon>Pseudonocardiales</taxon>
        <taxon>Pseudonocardiaceae</taxon>
        <taxon>Prauserella</taxon>
    </lineage>
</organism>
<name>A0ABW5WA10_9PSEU</name>
<feature type="transmembrane region" description="Helical" evidence="1">
    <location>
        <begin position="151"/>
        <end position="175"/>
    </location>
</feature>
<accession>A0ABW5WA10</accession>
<proteinExistence type="predicted"/>
<keyword evidence="1" id="KW-1133">Transmembrane helix</keyword>
<dbReference type="Pfam" id="PF06197">
    <property type="entry name" value="DUF998"/>
    <property type="match status" value="1"/>
</dbReference>
<evidence type="ECO:0000313" key="2">
    <source>
        <dbReference type="EMBL" id="MFD2800727.1"/>
    </source>
</evidence>
<dbReference type="InterPro" id="IPR009339">
    <property type="entry name" value="DUF998"/>
</dbReference>
<feature type="transmembrane region" description="Helical" evidence="1">
    <location>
        <begin position="120"/>
        <end position="139"/>
    </location>
</feature>
<sequence length="224" mass="22655">MPDTVPAKGGTLAAAAGLAAVLAGSVLMGLLHVGTVDEVDPVRRTISEYALGPGKWVFDTAVLLIAAGSAAIFGTLVHREQVRAGGITTLGAAAWTLGLLTVVVFPKTDWSVGPSLGGTIHRYASVVAFVGLPVAVLAARAVHRHSPVLRIATGVLAAASLAWFGVILAAVGLMLTGGEPWWRAIPLGLVERGMAATEVAALVALSLGSVRARTPVVAPPLVGS</sequence>